<dbReference type="RefSeq" id="WP_164656660.1">
    <property type="nucleotide sequence ID" value="NZ_JAAIJR010000172.1"/>
</dbReference>
<gene>
    <name evidence="1" type="ORF">G3480_23560</name>
</gene>
<comment type="caution">
    <text evidence="1">The sequence shown here is derived from an EMBL/GenBank/DDBJ whole genome shotgun (WGS) entry which is preliminary data.</text>
</comment>
<dbReference type="EMBL" id="JAAIJR010000172">
    <property type="protein sequence ID" value="NEX23238.1"/>
    <property type="molecule type" value="Genomic_DNA"/>
</dbReference>
<dbReference type="AlphaFoldDB" id="A0A6P1DYE9"/>
<name>A0A6P1DYE9_9GAMM</name>
<proteinExistence type="predicted"/>
<protein>
    <submittedName>
        <fullName evidence="1">Uncharacterized protein</fullName>
    </submittedName>
</protein>
<organism evidence="1 2">
    <name type="scientific">Thiorhodococcus mannitoliphagus</name>
    <dbReference type="NCBI Taxonomy" id="329406"/>
    <lineage>
        <taxon>Bacteria</taxon>
        <taxon>Pseudomonadati</taxon>
        <taxon>Pseudomonadota</taxon>
        <taxon>Gammaproteobacteria</taxon>
        <taxon>Chromatiales</taxon>
        <taxon>Chromatiaceae</taxon>
        <taxon>Thiorhodococcus</taxon>
    </lineage>
</organism>
<reference evidence="1 2" key="2">
    <citation type="submission" date="2020-02" db="EMBL/GenBank/DDBJ databases">
        <title>Genome sequences of Thiorhodococcus mannitoliphagus and Thiorhodococcus minor, purple sulfur photosynthetic bacteria in the gammaproteobacterial family, Chromatiaceae.</title>
        <authorList>
            <person name="Aviles F.A."/>
            <person name="Meyer T.E."/>
            <person name="Kyndt J.A."/>
        </authorList>
    </citation>
    <scope>NUCLEOTIDE SEQUENCE [LARGE SCALE GENOMIC DNA]</scope>
    <source>
        <strain evidence="1 2">DSM 18266</strain>
    </source>
</reference>
<keyword evidence="2" id="KW-1185">Reference proteome</keyword>
<sequence>MNKDWMTDARQIPDETMNYIRRIAVHAVIDGHHRPELVANVLNMRTPGAPD</sequence>
<reference evidence="2" key="1">
    <citation type="journal article" date="2020" name="Microbiol. Resour. Announc.">
        <title>Draft Genome Sequences of Thiorhodococcus mannitoliphagus and Thiorhodococcus minor, Purple Sulfur Photosynthetic Bacteria in the Gammaproteobacterial Family Chromatiaceae.</title>
        <authorList>
            <person name="Aviles F.A."/>
            <person name="Meyer T.E."/>
            <person name="Kyndt J.A."/>
        </authorList>
    </citation>
    <scope>NUCLEOTIDE SEQUENCE [LARGE SCALE GENOMIC DNA]</scope>
    <source>
        <strain evidence="2">DSM 18266</strain>
    </source>
</reference>
<evidence type="ECO:0000313" key="2">
    <source>
        <dbReference type="Proteomes" id="UP000471640"/>
    </source>
</evidence>
<dbReference type="Proteomes" id="UP000471640">
    <property type="component" value="Unassembled WGS sequence"/>
</dbReference>
<accession>A0A6P1DYE9</accession>
<evidence type="ECO:0000313" key="1">
    <source>
        <dbReference type="EMBL" id="NEX23238.1"/>
    </source>
</evidence>